<dbReference type="InterPro" id="IPR036388">
    <property type="entry name" value="WH-like_DNA-bd_sf"/>
</dbReference>
<evidence type="ECO:0000256" key="2">
    <source>
        <dbReference type="ARBA" id="ARBA00023012"/>
    </source>
</evidence>
<gene>
    <name evidence="9" type="ORF">B0A71_15200</name>
    <name evidence="8" type="ORF">BHE19_07175</name>
</gene>
<evidence type="ECO:0000313" key="8">
    <source>
        <dbReference type="EMBL" id="OHT45610.1"/>
    </source>
</evidence>
<dbReference type="Proteomes" id="UP000198319">
    <property type="component" value="Unassembled WGS sequence"/>
</dbReference>
<feature type="DNA-binding region" description="OmpR/PhoB-type" evidence="5">
    <location>
        <begin position="131"/>
        <end position="228"/>
    </location>
</feature>
<keyword evidence="1 4" id="KW-0597">Phosphoprotein</keyword>
<dbReference type="GO" id="GO:0005829">
    <property type="term" value="C:cytosol"/>
    <property type="evidence" value="ECO:0007669"/>
    <property type="project" value="TreeGrafter"/>
</dbReference>
<keyword evidence="2" id="KW-0902">Two-component regulatory system</keyword>
<dbReference type="OrthoDB" id="9790442at2"/>
<dbReference type="PROSITE" id="PS50110">
    <property type="entry name" value="RESPONSE_REGULATORY"/>
    <property type="match status" value="1"/>
</dbReference>
<evidence type="ECO:0008006" key="12">
    <source>
        <dbReference type="Google" id="ProtNLM"/>
    </source>
</evidence>
<reference evidence="10" key="1">
    <citation type="submission" date="2016-09" db="EMBL/GenBank/DDBJ databases">
        <authorList>
            <person name="Chen S."/>
            <person name="Walker E."/>
        </authorList>
    </citation>
    <scope>NUCLEOTIDE SEQUENCE [LARGE SCALE GENOMIC DNA]</scope>
    <source>
        <strain evidence="10">MSU</strain>
    </source>
</reference>
<dbReference type="InterPro" id="IPR001867">
    <property type="entry name" value="OmpR/PhoB-type_DNA-bd"/>
</dbReference>
<protein>
    <recommendedName>
        <fullName evidence="12">DNA-binding response regulator</fullName>
    </recommendedName>
</protein>
<comment type="caution">
    <text evidence="8">The sequence shown here is derived from an EMBL/GenBank/DDBJ whole genome shotgun (WGS) entry which is preliminary data.</text>
</comment>
<evidence type="ECO:0000313" key="10">
    <source>
        <dbReference type="Proteomes" id="UP000180252"/>
    </source>
</evidence>
<evidence type="ECO:0000256" key="5">
    <source>
        <dbReference type="PROSITE-ProRule" id="PRU01091"/>
    </source>
</evidence>
<keyword evidence="11" id="KW-1185">Reference proteome</keyword>
<dbReference type="GO" id="GO:0000156">
    <property type="term" value="F:phosphorelay response regulator activity"/>
    <property type="evidence" value="ECO:0007669"/>
    <property type="project" value="TreeGrafter"/>
</dbReference>
<dbReference type="SUPFAM" id="SSF52172">
    <property type="entry name" value="CheY-like"/>
    <property type="match status" value="1"/>
</dbReference>
<dbReference type="PANTHER" id="PTHR48111:SF40">
    <property type="entry name" value="PHOSPHATE REGULON TRANSCRIPTIONAL REGULATORY PROTEIN PHOB"/>
    <property type="match status" value="1"/>
</dbReference>
<dbReference type="Pfam" id="PF00072">
    <property type="entry name" value="Response_reg"/>
    <property type="match status" value="1"/>
</dbReference>
<dbReference type="SMART" id="SM00448">
    <property type="entry name" value="REC"/>
    <property type="match status" value="1"/>
</dbReference>
<reference evidence="8" key="2">
    <citation type="submission" date="2016-09" db="EMBL/GenBank/DDBJ databases">
        <authorList>
            <person name="Capua I."/>
            <person name="De Benedictis P."/>
            <person name="Joannis T."/>
            <person name="Lombin L.H."/>
            <person name="Cattoli G."/>
        </authorList>
    </citation>
    <scope>NUCLEOTIDE SEQUENCE [LARGE SCALE GENOMIC DNA]</scope>
    <source>
        <strain evidence="8">MSU</strain>
    </source>
</reference>
<evidence type="ECO:0000256" key="3">
    <source>
        <dbReference type="ARBA" id="ARBA00023125"/>
    </source>
</evidence>
<dbReference type="InterPro" id="IPR001789">
    <property type="entry name" value="Sig_transdc_resp-reg_receiver"/>
</dbReference>
<dbReference type="Gene3D" id="1.10.10.10">
    <property type="entry name" value="Winged helix-like DNA-binding domain superfamily/Winged helix DNA-binding domain"/>
    <property type="match status" value="1"/>
</dbReference>
<feature type="modified residue" description="4-aspartylphosphate" evidence="4">
    <location>
        <position position="54"/>
    </location>
</feature>
<evidence type="ECO:0000313" key="11">
    <source>
        <dbReference type="Proteomes" id="UP000198319"/>
    </source>
</evidence>
<proteinExistence type="predicted"/>
<dbReference type="PANTHER" id="PTHR48111">
    <property type="entry name" value="REGULATOR OF RPOS"/>
    <property type="match status" value="1"/>
</dbReference>
<dbReference type="GO" id="GO:0032993">
    <property type="term" value="C:protein-DNA complex"/>
    <property type="evidence" value="ECO:0007669"/>
    <property type="project" value="TreeGrafter"/>
</dbReference>
<dbReference type="PROSITE" id="PS51755">
    <property type="entry name" value="OMPR_PHOB"/>
    <property type="match status" value="1"/>
</dbReference>
<dbReference type="STRING" id="1278819.BHE19_07175"/>
<dbReference type="EMBL" id="MUHG01000023">
    <property type="protein sequence ID" value="OXB18268.1"/>
    <property type="molecule type" value="Genomic_DNA"/>
</dbReference>
<feature type="domain" description="Response regulatory" evidence="6">
    <location>
        <begin position="5"/>
        <end position="119"/>
    </location>
</feature>
<dbReference type="Proteomes" id="UP000180252">
    <property type="component" value="Unassembled WGS sequence"/>
</dbReference>
<dbReference type="AlphaFoldDB" id="A0A1S1J753"/>
<dbReference type="Gene3D" id="3.40.50.2300">
    <property type="match status" value="1"/>
</dbReference>
<evidence type="ECO:0000259" key="6">
    <source>
        <dbReference type="PROSITE" id="PS50110"/>
    </source>
</evidence>
<keyword evidence="3 5" id="KW-0238">DNA-binding</keyword>
<organism evidence="8 10">
    <name type="scientific">Flavobacterium tructae</name>
    <dbReference type="NCBI Taxonomy" id="1114873"/>
    <lineage>
        <taxon>Bacteria</taxon>
        <taxon>Pseudomonadati</taxon>
        <taxon>Bacteroidota</taxon>
        <taxon>Flavobacteriia</taxon>
        <taxon>Flavobacteriales</taxon>
        <taxon>Flavobacteriaceae</taxon>
        <taxon>Flavobacterium</taxon>
    </lineage>
</organism>
<name>A0A1S1J753_9FLAO</name>
<accession>A0A1S1J753</accession>
<dbReference type="InterPro" id="IPR039420">
    <property type="entry name" value="WalR-like"/>
</dbReference>
<evidence type="ECO:0000313" key="9">
    <source>
        <dbReference type="EMBL" id="OXB18268.1"/>
    </source>
</evidence>
<dbReference type="SMART" id="SM00862">
    <property type="entry name" value="Trans_reg_C"/>
    <property type="match status" value="1"/>
</dbReference>
<dbReference type="RefSeq" id="WP_070906894.1">
    <property type="nucleotide sequence ID" value="NZ_MIKE01000022.1"/>
</dbReference>
<dbReference type="GO" id="GO:0006355">
    <property type="term" value="P:regulation of DNA-templated transcription"/>
    <property type="evidence" value="ECO:0007669"/>
    <property type="project" value="InterPro"/>
</dbReference>
<dbReference type="GO" id="GO:0000976">
    <property type="term" value="F:transcription cis-regulatory region binding"/>
    <property type="evidence" value="ECO:0007669"/>
    <property type="project" value="TreeGrafter"/>
</dbReference>
<dbReference type="CDD" id="cd00383">
    <property type="entry name" value="trans_reg_C"/>
    <property type="match status" value="1"/>
</dbReference>
<feature type="domain" description="OmpR/PhoB-type" evidence="7">
    <location>
        <begin position="131"/>
        <end position="228"/>
    </location>
</feature>
<evidence type="ECO:0000256" key="4">
    <source>
        <dbReference type="PROSITE-ProRule" id="PRU00169"/>
    </source>
</evidence>
<evidence type="ECO:0000256" key="1">
    <source>
        <dbReference type="ARBA" id="ARBA00022553"/>
    </source>
</evidence>
<dbReference type="InterPro" id="IPR011006">
    <property type="entry name" value="CheY-like_superfamily"/>
</dbReference>
<reference evidence="9 11" key="3">
    <citation type="submission" date="2016-11" db="EMBL/GenBank/DDBJ databases">
        <title>Whole genomes of Flavobacteriaceae.</title>
        <authorList>
            <person name="Stine C."/>
            <person name="Li C."/>
            <person name="Tadesse D."/>
        </authorList>
    </citation>
    <scope>NUCLEOTIDE SEQUENCE [LARGE SCALE GENOMIC DNA]</scope>
    <source>
        <strain evidence="9 11">ATCC BAA-2541</strain>
    </source>
</reference>
<dbReference type="EMBL" id="MIKE01000022">
    <property type="protein sequence ID" value="OHT45610.1"/>
    <property type="molecule type" value="Genomic_DNA"/>
</dbReference>
<dbReference type="CDD" id="cd17574">
    <property type="entry name" value="REC_OmpR"/>
    <property type="match status" value="1"/>
</dbReference>
<evidence type="ECO:0000259" key="7">
    <source>
        <dbReference type="PROSITE" id="PS51755"/>
    </source>
</evidence>
<sequence>MSKTKILYLEDDPDLGEITSILLRKKGFEVEWMLDGAEGLEALRDQSFDLIVADIMMPKLDGYSLLKQIRKDGNDIPLILLSARVLTEDVLQGFSMGADDYIRKPFSVEELTARINRFLKKNFRTAGEYKKKSIIIGDYEYDPENYKLIHEKRVLTLSPRSGEILYRLATNENRTLPRKETLIELWGDDSFFNGRSLDVFISKLRKNLSEDPKISIINIRAQGYRLIID</sequence>
<dbReference type="Pfam" id="PF00486">
    <property type="entry name" value="Trans_reg_C"/>
    <property type="match status" value="1"/>
</dbReference>